<dbReference type="PATRIC" id="fig|1603606.3.peg.1394"/>
<name>A0A0M5IYU9_9BACT</name>
<dbReference type="RefSeq" id="WP_053550205.1">
    <property type="nucleotide sequence ID" value="NZ_CP010802.1"/>
</dbReference>
<dbReference type="Pfam" id="PF01694">
    <property type="entry name" value="Rhomboid"/>
    <property type="match status" value="1"/>
</dbReference>
<evidence type="ECO:0000256" key="1">
    <source>
        <dbReference type="ARBA" id="ARBA00004141"/>
    </source>
</evidence>
<dbReference type="STRING" id="1603606.DSOUD_1275"/>
<dbReference type="EMBL" id="CP010802">
    <property type="protein sequence ID" value="ALC16056.1"/>
    <property type="molecule type" value="Genomic_DNA"/>
</dbReference>
<gene>
    <name evidence="9" type="ORF">DSOUD_1275</name>
</gene>
<comment type="subcellular location">
    <subcellularLocation>
        <location evidence="1">Membrane</location>
        <topology evidence="1">Multi-pass membrane protein</topology>
    </subcellularLocation>
</comment>
<feature type="transmembrane region" description="Helical" evidence="7">
    <location>
        <begin position="103"/>
        <end position="126"/>
    </location>
</feature>
<evidence type="ECO:0000256" key="5">
    <source>
        <dbReference type="ARBA" id="ARBA00022989"/>
    </source>
</evidence>
<evidence type="ECO:0000256" key="4">
    <source>
        <dbReference type="ARBA" id="ARBA00022801"/>
    </source>
</evidence>
<dbReference type="Proteomes" id="UP000057158">
    <property type="component" value="Chromosome"/>
</dbReference>
<dbReference type="GO" id="GO:0004252">
    <property type="term" value="F:serine-type endopeptidase activity"/>
    <property type="evidence" value="ECO:0007669"/>
    <property type="project" value="InterPro"/>
</dbReference>
<evidence type="ECO:0000313" key="10">
    <source>
        <dbReference type="Proteomes" id="UP000057158"/>
    </source>
</evidence>
<accession>A0A0M5IYU9</accession>
<dbReference type="SUPFAM" id="SSF144091">
    <property type="entry name" value="Rhomboid-like"/>
    <property type="match status" value="1"/>
</dbReference>
<feature type="transmembrane region" description="Helical" evidence="7">
    <location>
        <begin position="245"/>
        <end position="266"/>
    </location>
</feature>
<comment type="similarity">
    <text evidence="2">Belongs to the peptidase S54 family.</text>
</comment>
<feature type="transmembrane region" description="Helical" evidence="7">
    <location>
        <begin position="216"/>
        <end position="233"/>
    </location>
</feature>
<evidence type="ECO:0000256" key="3">
    <source>
        <dbReference type="ARBA" id="ARBA00022692"/>
    </source>
</evidence>
<dbReference type="KEGG" id="des:DSOUD_1275"/>
<dbReference type="InterPro" id="IPR022764">
    <property type="entry name" value="Peptidase_S54_rhomboid_dom"/>
</dbReference>
<dbReference type="GO" id="GO:0016020">
    <property type="term" value="C:membrane"/>
    <property type="evidence" value="ECO:0007669"/>
    <property type="project" value="UniProtKB-SubCell"/>
</dbReference>
<dbReference type="Gene3D" id="1.20.1540.10">
    <property type="entry name" value="Rhomboid-like"/>
    <property type="match status" value="1"/>
</dbReference>
<dbReference type="InterPro" id="IPR035952">
    <property type="entry name" value="Rhomboid-like_sf"/>
</dbReference>
<dbReference type="PANTHER" id="PTHR43731:SF14">
    <property type="entry name" value="PRESENILIN-ASSOCIATED RHOMBOID-LIKE PROTEIN, MITOCHONDRIAL"/>
    <property type="match status" value="1"/>
</dbReference>
<reference evidence="9 10" key="1">
    <citation type="submission" date="2015-07" db="EMBL/GenBank/DDBJ databases">
        <title>Isolation and Genomic Characterization of a Novel Halophilic Metal-Reducing Deltaproteobacterium from the Deep Subsurface.</title>
        <authorList>
            <person name="Badalamenti J.P."/>
            <person name="Summers Z.M."/>
            <person name="Gralnick J.A."/>
            <person name="Bond D.R."/>
        </authorList>
    </citation>
    <scope>NUCLEOTIDE SEQUENCE [LARGE SCALE GENOMIC DNA]</scope>
    <source>
        <strain evidence="9 10">WTL</strain>
    </source>
</reference>
<feature type="transmembrane region" description="Helical" evidence="7">
    <location>
        <begin position="162"/>
        <end position="181"/>
    </location>
</feature>
<evidence type="ECO:0000256" key="7">
    <source>
        <dbReference type="SAM" id="Phobius"/>
    </source>
</evidence>
<feature type="domain" description="Peptidase S54 rhomboid" evidence="8">
    <location>
        <begin position="97"/>
        <end position="228"/>
    </location>
</feature>
<feature type="transmembrane region" description="Helical" evidence="7">
    <location>
        <begin position="138"/>
        <end position="156"/>
    </location>
</feature>
<evidence type="ECO:0000256" key="6">
    <source>
        <dbReference type="ARBA" id="ARBA00023136"/>
    </source>
</evidence>
<keyword evidence="10" id="KW-1185">Reference proteome</keyword>
<feature type="transmembrane region" description="Helical" evidence="7">
    <location>
        <begin position="48"/>
        <end position="75"/>
    </location>
</feature>
<protein>
    <submittedName>
        <fullName evidence="9">Rhomboid-like membrane protein</fullName>
    </submittedName>
</protein>
<keyword evidence="4" id="KW-0378">Hydrolase</keyword>
<evidence type="ECO:0000256" key="2">
    <source>
        <dbReference type="ARBA" id="ARBA00009045"/>
    </source>
</evidence>
<evidence type="ECO:0000259" key="8">
    <source>
        <dbReference type="Pfam" id="PF01694"/>
    </source>
</evidence>
<dbReference type="AlphaFoldDB" id="A0A0M5IYU9"/>
<keyword evidence="3 7" id="KW-0812">Transmembrane</keyword>
<proteinExistence type="inferred from homology"/>
<feature type="transmembrane region" description="Helical" evidence="7">
    <location>
        <begin position="193"/>
        <end position="210"/>
    </location>
</feature>
<organism evidence="9 10">
    <name type="scientific">Desulfuromonas soudanensis</name>
    <dbReference type="NCBI Taxonomy" id="1603606"/>
    <lineage>
        <taxon>Bacteria</taxon>
        <taxon>Pseudomonadati</taxon>
        <taxon>Thermodesulfobacteriota</taxon>
        <taxon>Desulfuromonadia</taxon>
        <taxon>Desulfuromonadales</taxon>
        <taxon>Desulfuromonadaceae</taxon>
        <taxon>Desulfuromonas</taxon>
    </lineage>
</organism>
<dbReference type="PANTHER" id="PTHR43731">
    <property type="entry name" value="RHOMBOID PROTEASE"/>
    <property type="match status" value="1"/>
</dbReference>
<keyword evidence="6 7" id="KW-0472">Membrane</keyword>
<dbReference type="InterPro" id="IPR050925">
    <property type="entry name" value="Rhomboid_protease_S54"/>
</dbReference>
<evidence type="ECO:0000313" key="9">
    <source>
        <dbReference type="EMBL" id="ALC16056.1"/>
    </source>
</evidence>
<sequence length="268" mass="29170">MDWKRFFDNLGMNGTRWQWRIMNWERRLKGGPGAPPLFGHGGPSLTGILIFANLALFTLMVIHGTILGLGLQAILNPPTQLLVYWGGQYWPLVLGQGEWWRCLTYAFTHGGLIHLGFNMMVLYQVGPLLEAELGKPRFLFLYTLTALTATGLGYLWHPAVPVVGASGSLFGLIGFSVVYYHRMGRAGEQIRNFMFQWAIFAFIFGLLVGADNAGHLGGALGGALLGGVLPIGVRSRRIMDPLFKGLAALSLAAIVGSLLLLAASLLTT</sequence>
<keyword evidence="5 7" id="KW-1133">Transmembrane helix</keyword>